<dbReference type="Proteomes" id="UP001499938">
    <property type="component" value="Unassembled WGS sequence"/>
</dbReference>
<dbReference type="Pfam" id="PF14013">
    <property type="entry name" value="MT0933_antitox"/>
    <property type="match status" value="1"/>
</dbReference>
<name>A0ABP4XKD6_9MICO</name>
<evidence type="ECO:0000313" key="2">
    <source>
        <dbReference type="EMBL" id="GAA1782649.1"/>
    </source>
</evidence>
<dbReference type="InterPro" id="IPR028037">
    <property type="entry name" value="Antitoxin_Rv0909/MT0933"/>
</dbReference>
<feature type="region of interest" description="Disordered" evidence="1">
    <location>
        <begin position="37"/>
        <end position="62"/>
    </location>
</feature>
<organism evidence="2 3">
    <name type="scientific">Nostocoides veronense</name>
    <dbReference type="NCBI Taxonomy" id="330836"/>
    <lineage>
        <taxon>Bacteria</taxon>
        <taxon>Bacillati</taxon>
        <taxon>Actinomycetota</taxon>
        <taxon>Actinomycetes</taxon>
        <taxon>Micrococcales</taxon>
        <taxon>Intrasporangiaceae</taxon>
        <taxon>Nostocoides</taxon>
    </lineage>
</organism>
<accession>A0ABP4XKD6</accession>
<proteinExistence type="predicted"/>
<keyword evidence="3" id="KW-1185">Reference proteome</keyword>
<dbReference type="EMBL" id="BAAAPO010000008">
    <property type="protein sequence ID" value="GAA1782649.1"/>
    <property type="molecule type" value="Genomic_DNA"/>
</dbReference>
<evidence type="ECO:0000256" key="1">
    <source>
        <dbReference type="SAM" id="MobiDB-lite"/>
    </source>
</evidence>
<sequence>MGFLDDAKGKLEDLVGNNPDKVEELSDQGIEKASDLADNATGGKFSDHIDSAGQKADEAIGQ</sequence>
<comment type="caution">
    <text evidence="2">The sequence shown here is derived from an EMBL/GenBank/DDBJ whole genome shotgun (WGS) entry which is preliminary data.</text>
</comment>
<evidence type="ECO:0000313" key="3">
    <source>
        <dbReference type="Proteomes" id="UP001499938"/>
    </source>
</evidence>
<gene>
    <name evidence="2" type="ORF">GCM10009811_05150</name>
</gene>
<dbReference type="RefSeq" id="WP_344080857.1">
    <property type="nucleotide sequence ID" value="NZ_BAAAPO010000008.1"/>
</dbReference>
<feature type="compositionally biased region" description="Basic and acidic residues" evidence="1">
    <location>
        <begin position="45"/>
        <end position="62"/>
    </location>
</feature>
<feature type="region of interest" description="Disordered" evidence="1">
    <location>
        <begin position="1"/>
        <end position="23"/>
    </location>
</feature>
<evidence type="ECO:0008006" key="4">
    <source>
        <dbReference type="Google" id="ProtNLM"/>
    </source>
</evidence>
<reference evidence="3" key="1">
    <citation type="journal article" date="2019" name="Int. J. Syst. Evol. Microbiol.">
        <title>The Global Catalogue of Microorganisms (GCM) 10K type strain sequencing project: providing services to taxonomists for standard genome sequencing and annotation.</title>
        <authorList>
            <consortium name="The Broad Institute Genomics Platform"/>
            <consortium name="The Broad Institute Genome Sequencing Center for Infectious Disease"/>
            <person name="Wu L."/>
            <person name="Ma J."/>
        </authorList>
    </citation>
    <scope>NUCLEOTIDE SEQUENCE [LARGE SCALE GENOMIC DNA]</scope>
    <source>
        <strain evidence="3">JCM 15592</strain>
    </source>
</reference>
<protein>
    <recommendedName>
        <fullName evidence="4">Antitoxin</fullName>
    </recommendedName>
</protein>
<feature type="compositionally biased region" description="Basic and acidic residues" evidence="1">
    <location>
        <begin position="1"/>
        <end position="13"/>
    </location>
</feature>